<sequence>MNLFFILIGFVLLILGGNWLLKAAVGLSLKLNIPKIVIGMTVVSFATSAPELIVSVNAALKGSPDLALGNVVGSNIANLGLVLAITIILTHIDVERSFYITDWPVMMIASAMLYGFLIFDGQLQRYEGVIMFSFLIIFLIYLLRFQKPAVVDEMPEDDVILPLYKIVLYLAIGGVALWGGSDMLVNGAIGLAQGLGVSERVIGITIVSIGTSIPELAASIIAVLKKEKAISLGNLLGSNVFNILAVLGITSMITPITVQDQGLLNSDIYWMLAIAFAVFPLVFIPKGLRLGWRDGILLLGTYLTFVYITAF</sequence>
<feature type="transmembrane region" description="Helical" evidence="5">
    <location>
        <begin position="126"/>
        <end position="146"/>
    </location>
</feature>
<protein>
    <submittedName>
        <fullName evidence="7">Calcium/sodium antiporter</fullName>
    </submittedName>
</protein>
<evidence type="ECO:0000313" key="8">
    <source>
        <dbReference type="Proteomes" id="UP001596978"/>
    </source>
</evidence>
<evidence type="ECO:0000259" key="6">
    <source>
        <dbReference type="Pfam" id="PF01699"/>
    </source>
</evidence>
<reference evidence="8" key="1">
    <citation type="journal article" date="2019" name="Int. J. Syst. Evol. Microbiol.">
        <title>The Global Catalogue of Microorganisms (GCM) 10K type strain sequencing project: providing services to taxonomists for standard genome sequencing and annotation.</title>
        <authorList>
            <consortium name="The Broad Institute Genomics Platform"/>
            <consortium name="The Broad Institute Genome Sequencing Center for Infectious Disease"/>
            <person name="Wu L."/>
            <person name="Ma J."/>
        </authorList>
    </citation>
    <scope>NUCLEOTIDE SEQUENCE [LARGE SCALE GENOMIC DNA]</scope>
    <source>
        <strain evidence="8">CCUG 62952</strain>
    </source>
</reference>
<dbReference type="InterPro" id="IPR044880">
    <property type="entry name" value="NCX_ion-bd_dom_sf"/>
</dbReference>
<dbReference type="PANTHER" id="PTHR10846:SF8">
    <property type="entry name" value="INNER MEMBRANE PROTEIN YRBG"/>
    <property type="match status" value="1"/>
</dbReference>
<feature type="transmembrane region" description="Helical" evidence="5">
    <location>
        <begin position="268"/>
        <end position="284"/>
    </location>
</feature>
<feature type="domain" description="Sodium/calcium exchanger membrane region" evidence="6">
    <location>
        <begin position="166"/>
        <end position="309"/>
    </location>
</feature>
<evidence type="ECO:0000256" key="1">
    <source>
        <dbReference type="ARBA" id="ARBA00004141"/>
    </source>
</evidence>
<dbReference type="Gene3D" id="1.20.1420.30">
    <property type="entry name" value="NCX, central ion-binding region"/>
    <property type="match status" value="1"/>
</dbReference>
<feature type="transmembrane region" description="Helical" evidence="5">
    <location>
        <begin position="98"/>
        <end position="119"/>
    </location>
</feature>
<keyword evidence="4 5" id="KW-0472">Membrane</keyword>
<feature type="domain" description="Sodium/calcium exchanger membrane region" evidence="6">
    <location>
        <begin position="3"/>
        <end position="143"/>
    </location>
</feature>
<feature type="transmembrane region" description="Helical" evidence="5">
    <location>
        <begin position="33"/>
        <end position="54"/>
    </location>
</feature>
<gene>
    <name evidence="7" type="ORF">ACFQ1M_04490</name>
</gene>
<feature type="transmembrane region" description="Helical" evidence="5">
    <location>
        <begin position="201"/>
        <end position="224"/>
    </location>
</feature>
<evidence type="ECO:0000256" key="4">
    <source>
        <dbReference type="ARBA" id="ARBA00023136"/>
    </source>
</evidence>
<evidence type="ECO:0000256" key="2">
    <source>
        <dbReference type="ARBA" id="ARBA00022692"/>
    </source>
</evidence>
<feature type="transmembrane region" description="Helical" evidence="5">
    <location>
        <begin position="166"/>
        <end position="189"/>
    </location>
</feature>
<accession>A0ABW3CXX3</accession>
<dbReference type="InterPro" id="IPR004837">
    <property type="entry name" value="NaCa_Exmemb"/>
</dbReference>
<feature type="transmembrane region" description="Helical" evidence="5">
    <location>
        <begin position="290"/>
        <end position="310"/>
    </location>
</feature>
<keyword evidence="8" id="KW-1185">Reference proteome</keyword>
<dbReference type="InterPro" id="IPR004481">
    <property type="entry name" value="K/Na/Ca-exchanger"/>
</dbReference>
<keyword evidence="2 5" id="KW-0812">Transmembrane</keyword>
<evidence type="ECO:0000256" key="3">
    <source>
        <dbReference type="ARBA" id="ARBA00022989"/>
    </source>
</evidence>
<feature type="transmembrane region" description="Helical" evidence="5">
    <location>
        <begin position="236"/>
        <end position="256"/>
    </location>
</feature>
<dbReference type="Pfam" id="PF01699">
    <property type="entry name" value="Na_Ca_ex"/>
    <property type="match status" value="2"/>
</dbReference>
<dbReference type="RefSeq" id="WP_386404499.1">
    <property type="nucleotide sequence ID" value="NZ_JBHTJH010000004.1"/>
</dbReference>
<organism evidence="7 8">
    <name type="scientific">Sungkyunkwania multivorans</name>
    <dbReference type="NCBI Taxonomy" id="1173618"/>
    <lineage>
        <taxon>Bacteria</taxon>
        <taxon>Pseudomonadati</taxon>
        <taxon>Bacteroidota</taxon>
        <taxon>Flavobacteriia</taxon>
        <taxon>Flavobacteriales</taxon>
        <taxon>Flavobacteriaceae</taxon>
        <taxon>Sungkyunkwania</taxon>
    </lineage>
</organism>
<evidence type="ECO:0000313" key="7">
    <source>
        <dbReference type="EMBL" id="MFD0861453.1"/>
    </source>
</evidence>
<keyword evidence="3 5" id="KW-1133">Transmembrane helix</keyword>
<proteinExistence type="predicted"/>
<dbReference type="EMBL" id="JBHTJH010000004">
    <property type="protein sequence ID" value="MFD0861453.1"/>
    <property type="molecule type" value="Genomic_DNA"/>
</dbReference>
<comment type="caution">
    <text evidence="7">The sequence shown here is derived from an EMBL/GenBank/DDBJ whole genome shotgun (WGS) entry which is preliminary data.</text>
</comment>
<evidence type="ECO:0000256" key="5">
    <source>
        <dbReference type="SAM" id="Phobius"/>
    </source>
</evidence>
<dbReference type="Proteomes" id="UP001596978">
    <property type="component" value="Unassembled WGS sequence"/>
</dbReference>
<name>A0ABW3CXX3_9FLAO</name>
<feature type="transmembrane region" description="Helical" evidence="5">
    <location>
        <begin position="66"/>
        <end position="92"/>
    </location>
</feature>
<dbReference type="PANTHER" id="PTHR10846">
    <property type="entry name" value="SODIUM/POTASSIUM/CALCIUM EXCHANGER"/>
    <property type="match status" value="1"/>
</dbReference>
<dbReference type="NCBIfam" id="TIGR00367">
    <property type="entry name" value="calcium/sodium antiporter"/>
    <property type="match status" value="1"/>
</dbReference>
<comment type="subcellular location">
    <subcellularLocation>
        <location evidence="1">Membrane</location>
        <topology evidence="1">Multi-pass membrane protein</topology>
    </subcellularLocation>
</comment>